<feature type="compositionally biased region" description="Polar residues" evidence="1">
    <location>
        <begin position="65"/>
        <end position="77"/>
    </location>
</feature>
<protein>
    <submittedName>
        <fullName evidence="2">Uncharacterized protein</fullName>
    </submittedName>
</protein>
<proteinExistence type="predicted"/>
<dbReference type="EMBL" id="JAUZQC010000026">
    <property type="protein sequence ID" value="KAK5847950.1"/>
    <property type="molecule type" value="Genomic_DNA"/>
</dbReference>
<feature type="compositionally biased region" description="Basic and acidic residues" evidence="1">
    <location>
        <begin position="18"/>
        <end position="36"/>
    </location>
</feature>
<feature type="region of interest" description="Disordered" evidence="1">
    <location>
        <begin position="1"/>
        <end position="43"/>
    </location>
</feature>
<name>A0AAN7WS45_ELEMC</name>
<reference evidence="2 3" key="1">
    <citation type="journal article" date="2023" name="Genes (Basel)">
        <title>Chromosome-Level Genome Assembly and Circadian Gene Repertoire of the Patagonia Blennie Eleginops maclovinus-The Closest Ancestral Proxy of Antarctic Cryonotothenioids.</title>
        <authorList>
            <person name="Cheng C.C."/>
            <person name="Rivera-Colon A.G."/>
            <person name="Minhas B.F."/>
            <person name="Wilson L."/>
            <person name="Rayamajhi N."/>
            <person name="Vargas-Chacoff L."/>
            <person name="Catchen J.M."/>
        </authorList>
    </citation>
    <scope>NUCLEOTIDE SEQUENCE [LARGE SCALE GENOMIC DNA]</scope>
    <source>
        <strain evidence="2">JMC-PN-2008</strain>
    </source>
</reference>
<evidence type="ECO:0000313" key="3">
    <source>
        <dbReference type="Proteomes" id="UP001346869"/>
    </source>
</evidence>
<keyword evidence="3" id="KW-1185">Reference proteome</keyword>
<evidence type="ECO:0000313" key="2">
    <source>
        <dbReference type="EMBL" id="KAK5847950.1"/>
    </source>
</evidence>
<feature type="region of interest" description="Disordered" evidence="1">
    <location>
        <begin position="65"/>
        <end position="97"/>
    </location>
</feature>
<comment type="caution">
    <text evidence="2">The sequence shown here is derived from an EMBL/GenBank/DDBJ whole genome shotgun (WGS) entry which is preliminary data.</text>
</comment>
<reference evidence="2 3" key="2">
    <citation type="journal article" date="2023" name="Mol. Biol. Evol.">
        <title>Genomics of Secondarily Temperate Adaptation in the Only Non-Antarctic Icefish.</title>
        <authorList>
            <person name="Rivera-Colon A.G."/>
            <person name="Rayamajhi N."/>
            <person name="Minhas B.F."/>
            <person name="Madrigal G."/>
            <person name="Bilyk K.T."/>
            <person name="Yoon V."/>
            <person name="Hune M."/>
            <person name="Gregory S."/>
            <person name="Cheng C.H.C."/>
            <person name="Catchen J.M."/>
        </authorList>
    </citation>
    <scope>NUCLEOTIDE SEQUENCE [LARGE SCALE GENOMIC DNA]</scope>
    <source>
        <strain evidence="2">JMC-PN-2008</strain>
    </source>
</reference>
<accession>A0AAN7WS45</accession>
<sequence>MHKAFGNTDHGLIQTTEEEMKIKGAKRQDLKARGEKSAGVGPDRVSEWLQPICCNHNQSQLNGCDTLQPGASTSTAQGDEKRGRDEEGGDTLLSAPQ</sequence>
<organism evidence="2 3">
    <name type="scientific">Eleginops maclovinus</name>
    <name type="common">Patagonian blennie</name>
    <name type="synonym">Eleginus maclovinus</name>
    <dbReference type="NCBI Taxonomy" id="56733"/>
    <lineage>
        <taxon>Eukaryota</taxon>
        <taxon>Metazoa</taxon>
        <taxon>Chordata</taxon>
        <taxon>Craniata</taxon>
        <taxon>Vertebrata</taxon>
        <taxon>Euteleostomi</taxon>
        <taxon>Actinopterygii</taxon>
        <taxon>Neopterygii</taxon>
        <taxon>Teleostei</taxon>
        <taxon>Neoteleostei</taxon>
        <taxon>Acanthomorphata</taxon>
        <taxon>Eupercaria</taxon>
        <taxon>Perciformes</taxon>
        <taxon>Notothenioidei</taxon>
        <taxon>Eleginopidae</taxon>
        <taxon>Eleginops</taxon>
    </lineage>
</organism>
<dbReference type="AlphaFoldDB" id="A0AAN7WS45"/>
<evidence type="ECO:0000256" key="1">
    <source>
        <dbReference type="SAM" id="MobiDB-lite"/>
    </source>
</evidence>
<dbReference type="Proteomes" id="UP001346869">
    <property type="component" value="Unassembled WGS sequence"/>
</dbReference>
<gene>
    <name evidence="2" type="ORF">PBY51_017038</name>
</gene>